<sequence>MMNNDLDIRMPLKFTAYVTSKLCLLFLKPHMCFRKQVML</sequence>
<proteinExistence type="predicted"/>
<accession>A0A0A9CAI2</accession>
<organism evidence="1">
    <name type="scientific">Arundo donax</name>
    <name type="common">Giant reed</name>
    <name type="synonym">Donax arundinaceus</name>
    <dbReference type="NCBI Taxonomy" id="35708"/>
    <lineage>
        <taxon>Eukaryota</taxon>
        <taxon>Viridiplantae</taxon>
        <taxon>Streptophyta</taxon>
        <taxon>Embryophyta</taxon>
        <taxon>Tracheophyta</taxon>
        <taxon>Spermatophyta</taxon>
        <taxon>Magnoliopsida</taxon>
        <taxon>Liliopsida</taxon>
        <taxon>Poales</taxon>
        <taxon>Poaceae</taxon>
        <taxon>PACMAD clade</taxon>
        <taxon>Arundinoideae</taxon>
        <taxon>Arundineae</taxon>
        <taxon>Arundo</taxon>
    </lineage>
</organism>
<reference evidence="1" key="1">
    <citation type="submission" date="2014-09" db="EMBL/GenBank/DDBJ databases">
        <authorList>
            <person name="Magalhaes I.L.F."/>
            <person name="Oliveira U."/>
            <person name="Santos F.R."/>
            <person name="Vidigal T.H.D.A."/>
            <person name="Brescovit A.D."/>
            <person name="Santos A.J."/>
        </authorList>
    </citation>
    <scope>NUCLEOTIDE SEQUENCE</scope>
    <source>
        <tissue evidence="1">Shoot tissue taken approximately 20 cm above the soil surface</tissue>
    </source>
</reference>
<protein>
    <submittedName>
        <fullName evidence="1">Uncharacterized protein</fullName>
    </submittedName>
</protein>
<dbReference type="EMBL" id="GBRH01227480">
    <property type="protein sequence ID" value="JAD70415.1"/>
    <property type="molecule type" value="Transcribed_RNA"/>
</dbReference>
<dbReference type="AlphaFoldDB" id="A0A0A9CAI2"/>
<evidence type="ECO:0000313" key="1">
    <source>
        <dbReference type="EMBL" id="JAD70415.1"/>
    </source>
</evidence>
<reference evidence="1" key="2">
    <citation type="journal article" date="2015" name="Data Brief">
        <title>Shoot transcriptome of the giant reed, Arundo donax.</title>
        <authorList>
            <person name="Barrero R.A."/>
            <person name="Guerrero F.D."/>
            <person name="Moolhuijzen P."/>
            <person name="Goolsby J.A."/>
            <person name="Tidwell J."/>
            <person name="Bellgard S.E."/>
            <person name="Bellgard M.I."/>
        </authorList>
    </citation>
    <scope>NUCLEOTIDE SEQUENCE</scope>
    <source>
        <tissue evidence="1">Shoot tissue taken approximately 20 cm above the soil surface</tissue>
    </source>
</reference>
<name>A0A0A9CAI2_ARUDO</name>